<dbReference type="EMBL" id="JAEVFJ010000006">
    <property type="protein sequence ID" value="KAH8104041.1"/>
    <property type="molecule type" value="Genomic_DNA"/>
</dbReference>
<keyword evidence="4" id="KW-1185">Reference proteome</keyword>
<comment type="caution">
    <text evidence="3">The sequence shown here is derived from an EMBL/GenBank/DDBJ whole genome shotgun (WGS) entry which is preliminary data.</text>
</comment>
<feature type="region of interest" description="Disordered" evidence="1">
    <location>
        <begin position="650"/>
        <end position="731"/>
    </location>
</feature>
<dbReference type="Proteomes" id="UP000813824">
    <property type="component" value="Unassembled WGS sequence"/>
</dbReference>
<organism evidence="3 4">
    <name type="scientific">Cristinia sonorae</name>
    <dbReference type="NCBI Taxonomy" id="1940300"/>
    <lineage>
        <taxon>Eukaryota</taxon>
        <taxon>Fungi</taxon>
        <taxon>Dikarya</taxon>
        <taxon>Basidiomycota</taxon>
        <taxon>Agaricomycotina</taxon>
        <taxon>Agaricomycetes</taxon>
        <taxon>Agaricomycetidae</taxon>
        <taxon>Agaricales</taxon>
        <taxon>Pleurotineae</taxon>
        <taxon>Stephanosporaceae</taxon>
        <taxon>Cristinia</taxon>
    </lineage>
</organism>
<proteinExistence type="predicted"/>
<evidence type="ECO:0000256" key="1">
    <source>
        <dbReference type="SAM" id="MobiDB-lite"/>
    </source>
</evidence>
<gene>
    <name evidence="3" type="ORF">BXZ70DRAFT_679687</name>
</gene>
<evidence type="ECO:0000259" key="2">
    <source>
        <dbReference type="Pfam" id="PF09949"/>
    </source>
</evidence>
<dbReference type="PANTHER" id="PTHR28208:SF3">
    <property type="entry name" value="PHOSPHATIDATE PHOSPHATASE APP1"/>
    <property type="match status" value="1"/>
</dbReference>
<dbReference type="Pfam" id="PF09949">
    <property type="entry name" value="APP1_cat"/>
    <property type="match status" value="1"/>
</dbReference>
<feature type="compositionally biased region" description="Low complexity" evidence="1">
    <location>
        <begin position="662"/>
        <end position="672"/>
    </location>
</feature>
<reference evidence="3" key="1">
    <citation type="journal article" date="2021" name="New Phytol.">
        <title>Evolutionary innovations through gain and loss of genes in the ectomycorrhizal Boletales.</title>
        <authorList>
            <person name="Wu G."/>
            <person name="Miyauchi S."/>
            <person name="Morin E."/>
            <person name="Kuo A."/>
            <person name="Drula E."/>
            <person name="Varga T."/>
            <person name="Kohler A."/>
            <person name="Feng B."/>
            <person name="Cao Y."/>
            <person name="Lipzen A."/>
            <person name="Daum C."/>
            <person name="Hundley H."/>
            <person name="Pangilinan J."/>
            <person name="Johnson J."/>
            <person name="Barry K."/>
            <person name="LaButti K."/>
            <person name="Ng V."/>
            <person name="Ahrendt S."/>
            <person name="Min B."/>
            <person name="Choi I.G."/>
            <person name="Park H."/>
            <person name="Plett J.M."/>
            <person name="Magnuson J."/>
            <person name="Spatafora J.W."/>
            <person name="Nagy L.G."/>
            <person name="Henrissat B."/>
            <person name="Grigoriev I.V."/>
            <person name="Yang Z.L."/>
            <person name="Xu J."/>
            <person name="Martin F.M."/>
        </authorList>
    </citation>
    <scope>NUCLEOTIDE SEQUENCE</scope>
    <source>
        <strain evidence="3">KKN 215</strain>
    </source>
</reference>
<protein>
    <recommendedName>
        <fullName evidence="2">Phosphatidate phosphatase APP1 catalytic domain-containing protein</fullName>
    </recommendedName>
</protein>
<feature type="region of interest" description="Disordered" evidence="1">
    <location>
        <begin position="567"/>
        <end position="621"/>
    </location>
</feature>
<evidence type="ECO:0000313" key="3">
    <source>
        <dbReference type="EMBL" id="KAH8104041.1"/>
    </source>
</evidence>
<dbReference type="PANTHER" id="PTHR28208">
    <property type="entry name" value="PHOSPHATIDATE PHOSPHATASE APP1"/>
    <property type="match status" value="1"/>
</dbReference>
<dbReference type="AlphaFoldDB" id="A0A8K0XSL5"/>
<feature type="compositionally biased region" description="Polar residues" evidence="1">
    <location>
        <begin position="673"/>
        <end position="687"/>
    </location>
</feature>
<accession>A0A8K0XSL5</accession>
<feature type="compositionally biased region" description="Low complexity" evidence="1">
    <location>
        <begin position="689"/>
        <end position="709"/>
    </location>
</feature>
<dbReference type="OrthoDB" id="2117591at2759"/>
<sequence length="784" mass="85518">MSESMPSTWRALASSAGRTIKAYAKQRDARIAAYQEEVLPESQSIPIGARQSWSQWAGQKIRDLRQSNDEGSGTVVEKLSLFPGWAARRYREPTPQSLDAPFDIEVFVSGYASRFSGPGFGTRSGRAFLRLAKTYASLPKLIDGVPTVMEGAIQSEMNRLSRSAGESPGPSQLPQLPDELAEDNEIMDLENKLRQLAYDSDSERTASSTSSTPPSQSSSQPRSSSDTPPLIPDTNHPHQWHANLEQRLYPFWASVISNRTLRVSIYAVDPTLYEQEPTAFLNGLDEDEYAPTKQPIATIEVTTATDGSFQGRFFLEYEKLCVHPGAVHIVFGDPGVEHELYVSTQLMPAPSRPSTPTSAPPASEYFARALGSSTKPVVTAALSVPLSHTSVRVISDIDDTVKMSGILQGARAAFRNVFVKDLGDGIIPGMADWYDSMWKRGVRFHYVSNGPFELLPIVNEFIQLSRLPPGSVRLRSYAGRSLFNGILSAPAGRKRAAIKDVLESFSDARFFLVGDSGEQDLELYAAFAKERPKQILGIFIRDAHNSDLIQALDDPTGEATLRANEDLDRLWGSSPPSLGTTPSSSPKIDTDFTPRRSGSKSISEMPTPRAPTGGRFIAPFRRPNRALSEQISSNTMNGLNVNGGPGLNSGAGLLMPYQDRYSSPVPSRSPSSTTLNDSPMSEESGSYFSPPVSASLSSSSSSSQQQPATLAPPRPPSRSSTLSSMIGGQPMTEAERKRYELQSRVNKARAEIPSHIPLRVFRDPAECIEAARILNQLNLGKKTT</sequence>
<dbReference type="GO" id="GO:0008195">
    <property type="term" value="F:phosphatidate phosphatase activity"/>
    <property type="evidence" value="ECO:0007669"/>
    <property type="project" value="InterPro"/>
</dbReference>
<feature type="domain" description="Phosphatidate phosphatase APP1 catalytic" evidence="2">
    <location>
        <begin position="391"/>
        <end position="542"/>
    </location>
</feature>
<dbReference type="GO" id="GO:0030479">
    <property type="term" value="C:actin cortical patch"/>
    <property type="evidence" value="ECO:0007669"/>
    <property type="project" value="TreeGrafter"/>
</dbReference>
<dbReference type="InterPro" id="IPR052935">
    <property type="entry name" value="Mg2+_PAP"/>
</dbReference>
<feature type="region of interest" description="Disordered" evidence="1">
    <location>
        <begin position="199"/>
        <end position="237"/>
    </location>
</feature>
<feature type="compositionally biased region" description="Low complexity" evidence="1">
    <location>
        <begin position="205"/>
        <end position="228"/>
    </location>
</feature>
<evidence type="ECO:0000313" key="4">
    <source>
        <dbReference type="Proteomes" id="UP000813824"/>
    </source>
</evidence>
<dbReference type="InterPro" id="IPR019236">
    <property type="entry name" value="APP1_cat"/>
</dbReference>
<name>A0A8K0XSL5_9AGAR</name>
<feature type="compositionally biased region" description="Low complexity" evidence="1">
    <location>
        <begin position="572"/>
        <end position="586"/>
    </location>
</feature>